<evidence type="ECO:0000313" key="13">
    <source>
        <dbReference type="Proteomes" id="UP000486903"/>
    </source>
</evidence>
<dbReference type="EMBL" id="SXFB01000002">
    <property type="protein sequence ID" value="NFV25414.1"/>
    <property type="molecule type" value="Genomic_DNA"/>
</dbReference>
<dbReference type="InterPro" id="IPR015947">
    <property type="entry name" value="PUA-like_sf"/>
</dbReference>
<dbReference type="Proteomes" id="UP000472355">
    <property type="component" value="Unassembled WGS sequence"/>
</dbReference>
<dbReference type="CDD" id="cd11572">
    <property type="entry name" value="RlmI_M_like"/>
    <property type="match status" value="1"/>
</dbReference>
<evidence type="ECO:0000259" key="4">
    <source>
        <dbReference type="Pfam" id="PF10672"/>
    </source>
</evidence>
<comment type="caution">
    <text evidence="7">The sequence shown here is derived from an EMBL/GenBank/DDBJ whole genome shotgun (WGS) entry which is preliminary data.</text>
</comment>
<keyword evidence="2 7" id="KW-0808">Transferase</keyword>
<evidence type="ECO:0000313" key="11">
    <source>
        <dbReference type="Proteomes" id="UP000473681"/>
    </source>
</evidence>
<dbReference type="EMBL" id="SGKU01000016">
    <property type="protein sequence ID" value="NFA42403.1"/>
    <property type="molecule type" value="Genomic_DNA"/>
</dbReference>
<sequence>MKELKVIVKNEYVKKYSNKYALISEETLENPGVLKNEGDIITLVDSKQQFLAKGYYGKQNKGCGWVLSNSKKCNFDNKFFYDKLRNAFSKRMKLYHSKDTNAFRVFNGSGDGIGGLTIDYFDEYYLITWYSKGMYAFKEYIIKSIKSLVSFEGIYEKKRFEDNGMVVDEDSYYCGQKAPEPLVVKENNVNFAIYLNDGAMVGVFLDQKDVRKSIKNTYSNGKRVLNTFSYTGAFSMAAAMGGAITTSVDLAGRSLKKTIENFEINKIDPNNHEIIVEDIFHYFKEAKKDNKKFDVVILDPPSYATSKDNTFSAASNYKDLVKSAIDVTEDEGVIVCSTNCSTFNMNKFKKFIDKAFLESNKKYFILEEHTLPDDFAVSDKYPEGDYLKVVFVKVYCDNLMNEIEDMN</sequence>
<accession>A0A0C2NXZ6</accession>
<dbReference type="SUPFAM" id="SSF53335">
    <property type="entry name" value="S-adenosyl-L-methionine-dependent methyltransferases"/>
    <property type="match status" value="1"/>
</dbReference>
<dbReference type="GO" id="GO:0008168">
    <property type="term" value="F:methyltransferase activity"/>
    <property type="evidence" value="ECO:0007669"/>
    <property type="project" value="UniProtKB-KW"/>
</dbReference>
<evidence type="ECO:0000256" key="1">
    <source>
        <dbReference type="ARBA" id="ARBA00022603"/>
    </source>
</evidence>
<evidence type="ECO:0000313" key="12">
    <source>
        <dbReference type="Proteomes" id="UP000476820"/>
    </source>
</evidence>
<organism evidence="7 12">
    <name type="scientific">Clostridium botulinum</name>
    <dbReference type="NCBI Taxonomy" id="1491"/>
    <lineage>
        <taxon>Bacteria</taxon>
        <taxon>Bacillati</taxon>
        <taxon>Bacillota</taxon>
        <taxon>Clostridia</taxon>
        <taxon>Eubacteriales</taxon>
        <taxon>Clostridiaceae</taxon>
        <taxon>Clostridium</taxon>
    </lineage>
</organism>
<dbReference type="Pfam" id="PF17785">
    <property type="entry name" value="PUA_3"/>
    <property type="match status" value="1"/>
</dbReference>
<dbReference type="PANTHER" id="PTHR43042">
    <property type="entry name" value="SAM-DEPENDENT METHYLTRANSFERASE"/>
    <property type="match status" value="1"/>
</dbReference>
<dbReference type="Gene3D" id="3.30.750.80">
    <property type="entry name" value="RNA methyltransferase domain (HRMD) like"/>
    <property type="match status" value="1"/>
</dbReference>
<evidence type="ECO:0000313" key="10">
    <source>
        <dbReference type="Proteomes" id="UP000472355"/>
    </source>
</evidence>
<evidence type="ECO:0000259" key="5">
    <source>
        <dbReference type="Pfam" id="PF17785"/>
    </source>
</evidence>
<dbReference type="InterPro" id="IPR036974">
    <property type="entry name" value="PUA_sf"/>
</dbReference>
<dbReference type="EMBL" id="SWOV01000007">
    <property type="protein sequence ID" value="NFF87095.1"/>
    <property type="molecule type" value="Genomic_DNA"/>
</dbReference>
<dbReference type="InterPro" id="IPR029063">
    <property type="entry name" value="SAM-dependent_MTases_sf"/>
</dbReference>
<evidence type="ECO:0000313" key="8">
    <source>
        <dbReference type="EMBL" id="NFN35937.1"/>
    </source>
</evidence>
<protein>
    <submittedName>
        <fullName evidence="7">Class I SAM-dependent rRNA methyltransferase</fullName>
    </submittedName>
</protein>
<keyword evidence="1 7" id="KW-0489">Methyltransferase</keyword>
<feature type="domain" description="S-adenosylmethionine-dependent methyltransferase" evidence="4">
    <location>
        <begin position="182"/>
        <end position="339"/>
    </location>
</feature>
<dbReference type="Gene3D" id="2.30.130.10">
    <property type="entry name" value="PUA domain"/>
    <property type="match status" value="1"/>
</dbReference>
<dbReference type="Pfam" id="PF10672">
    <property type="entry name" value="Methyltrans_SAM"/>
    <property type="match status" value="1"/>
</dbReference>
<dbReference type="InterPro" id="IPR019614">
    <property type="entry name" value="SAM-dep_methyl-trfase"/>
</dbReference>
<dbReference type="InterPro" id="IPR041532">
    <property type="entry name" value="RlmI-like_PUA"/>
</dbReference>
<dbReference type="PANTHER" id="PTHR43042:SF3">
    <property type="entry name" value="RIBOSOMAL RNA LARGE SUBUNIT METHYLTRANSFERASE YWBD-RELATED"/>
    <property type="match status" value="1"/>
</dbReference>
<dbReference type="CDD" id="cd02440">
    <property type="entry name" value="AdoMet_MTases"/>
    <property type="match status" value="1"/>
</dbReference>
<evidence type="ECO:0000313" key="9">
    <source>
        <dbReference type="EMBL" id="NFV25414.1"/>
    </source>
</evidence>
<dbReference type="Proteomes" id="UP000476820">
    <property type="component" value="Unassembled WGS sequence"/>
</dbReference>
<reference evidence="6 10" key="1">
    <citation type="submission" date="2019-02" db="EMBL/GenBank/DDBJ databases">
        <title>Genome sequencing of Clostridium botulinum clinical isolates.</title>
        <authorList>
            <person name="Brunt J."/>
            <person name="Van Vliet A.H.M."/>
            <person name="Stringer S.C."/>
            <person name="Grant K.A."/>
            <person name="Carter A.C."/>
            <person name="Peck M.W."/>
        </authorList>
    </citation>
    <scope>NUCLEOTIDE SEQUENCE [LARGE SCALE GENOMIC DNA]</scope>
    <source>
        <strain evidence="6 10">H113700579</strain>
    </source>
</reference>
<dbReference type="Gene3D" id="3.40.50.150">
    <property type="entry name" value="Vaccinia Virus protein VP39"/>
    <property type="match status" value="1"/>
</dbReference>
<dbReference type="OrthoDB" id="9805492at2"/>
<dbReference type="Proteomes" id="UP000473681">
    <property type="component" value="Unassembled WGS sequence"/>
</dbReference>
<gene>
    <name evidence="6" type="ORF">EXM65_07350</name>
    <name evidence="7" type="ORF">FC774_04195</name>
    <name evidence="8" type="ORF">FDB51_12545</name>
    <name evidence="9" type="ORF">FDG31_04415</name>
</gene>
<evidence type="ECO:0000256" key="3">
    <source>
        <dbReference type="ARBA" id="ARBA00022691"/>
    </source>
</evidence>
<evidence type="ECO:0000256" key="2">
    <source>
        <dbReference type="ARBA" id="ARBA00022679"/>
    </source>
</evidence>
<keyword evidence="3" id="KW-0949">S-adenosyl-L-methionine</keyword>
<dbReference type="RefSeq" id="WP_003370908.1">
    <property type="nucleotide sequence ID" value="NZ_JACBBA010000002.1"/>
</dbReference>
<dbReference type="GO" id="GO:0032259">
    <property type="term" value="P:methylation"/>
    <property type="evidence" value="ECO:0007669"/>
    <property type="project" value="UniProtKB-KW"/>
</dbReference>
<dbReference type="AlphaFoldDB" id="A0A0C2NXZ6"/>
<evidence type="ECO:0000313" key="6">
    <source>
        <dbReference type="EMBL" id="NFA42403.1"/>
    </source>
</evidence>
<dbReference type="EMBL" id="SWVK01000017">
    <property type="protein sequence ID" value="NFN35937.1"/>
    <property type="molecule type" value="Genomic_DNA"/>
</dbReference>
<proteinExistence type="predicted"/>
<feature type="domain" description="RlmI-like PUA" evidence="5">
    <location>
        <begin position="6"/>
        <end position="68"/>
    </location>
</feature>
<dbReference type="SUPFAM" id="SSF88697">
    <property type="entry name" value="PUA domain-like"/>
    <property type="match status" value="1"/>
</dbReference>
<dbReference type="GO" id="GO:0003723">
    <property type="term" value="F:RNA binding"/>
    <property type="evidence" value="ECO:0007669"/>
    <property type="project" value="InterPro"/>
</dbReference>
<name>A0A0C2NXZ6_CLOBO</name>
<dbReference type="Proteomes" id="UP000486903">
    <property type="component" value="Unassembled WGS sequence"/>
</dbReference>
<evidence type="ECO:0000313" key="7">
    <source>
        <dbReference type="EMBL" id="NFF87095.1"/>
    </source>
</evidence>
<reference evidence="11 12" key="2">
    <citation type="submission" date="2019-04" db="EMBL/GenBank/DDBJ databases">
        <title>Genome sequencing of Clostridium botulinum Groups I-IV and Clostridium butyricum.</title>
        <authorList>
            <person name="Brunt J."/>
            <person name="Van Vliet A.H.M."/>
            <person name="Stringer S.C."/>
            <person name="Carter A.T."/>
            <person name="Peck M.W."/>
        </authorList>
    </citation>
    <scope>NUCLEOTIDE SEQUENCE [LARGE SCALE GENOMIC DNA]</scope>
    <source>
        <strain evidence="7 12">1605</strain>
        <strain evidence="9 13">BL81</strain>
        <strain evidence="8 11">CB-K-33E</strain>
    </source>
</reference>